<dbReference type="SUPFAM" id="SSF103506">
    <property type="entry name" value="Mitochondrial carrier"/>
    <property type="match status" value="1"/>
</dbReference>
<keyword evidence="5" id="KW-0677">Repeat</keyword>
<dbReference type="FunFam" id="1.50.40.10:FF:000062">
    <property type="entry name" value="mitochondrial uncoupling protein 3"/>
    <property type="match status" value="1"/>
</dbReference>
<evidence type="ECO:0008006" key="14">
    <source>
        <dbReference type="Google" id="ProtNLM"/>
    </source>
</evidence>
<dbReference type="PRINTS" id="PR00784">
    <property type="entry name" value="MTUNCOUPLING"/>
</dbReference>
<evidence type="ECO:0000256" key="6">
    <source>
        <dbReference type="ARBA" id="ARBA00022792"/>
    </source>
</evidence>
<keyword evidence="8" id="KW-0496">Mitochondrion</keyword>
<dbReference type="Pfam" id="PF00153">
    <property type="entry name" value="Mito_carr"/>
    <property type="match status" value="3"/>
</dbReference>
<evidence type="ECO:0000256" key="11">
    <source>
        <dbReference type="RuleBase" id="RU000488"/>
    </source>
</evidence>
<evidence type="ECO:0000256" key="9">
    <source>
        <dbReference type="ARBA" id="ARBA00023136"/>
    </source>
</evidence>
<evidence type="ECO:0000256" key="2">
    <source>
        <dbReference type="ARBA" id="ARBA00006375"/>
    </source>
</evidence>
<proteinExistence type="inferred from homology"/>
<comment type="caution">
    <text evidence="12">The sequence shown here is derived from an EMBL/GenBank/DDBJ whole genome shotgun (WGS) entry which is preliminary data.</text>
</comment>
<dbReference type="InterPro" id="IPR050391">
    <property type="entry name" value="Mito_Metabolite_Transporter"/>
</dbReference>
<dbReference type="InterPro" id="IPR023395">
    <property type="entry name" value="MCP_dom_sf"/>
</dbReference>
<keyword evidence="7" id="KW-1133">Transmembrane helix</keyword>
<dbReference type="EMBL" id="JBFDAA010000007">
    <property type="protein sequence ID" value="KAL1130632.1"/>
    <property type="molecule type" value="Genomic_DNA"/>
</dbReference>
<dbReference type="Proteomes" id="UP001558652">
    <property type="component" value="Unassembled WGS sequence"/>
</dbReference>
<evidence type="ECO:0000256" key="1">
    <source>
        <dbReference type="ARBA" id="ARBA00004448"/>
    </source>
</evidence>
<evidence type="ECO:0000256" key="8">
    <source>
        <dbReference type="ARBA" id="ARBA00023128"/>
    </source>
</evidence>
<organism evidence="12 13">
    <name type="scientific">Ranatra chinensis</name>
    <dbReference type="NCBI Taxonomy" id="642074"/>
    <lineage>
        <taxon>Eukaryota</taxon>
        <taxon>Metazoa</taxon>
        <taxon>Ecdysozoa</taxon>
        <taxon>Arthropoda</taxon>
        <taxon>Hexapoda</taxon>
        <taxon>Insecta</taxon>
        <taxon>Pterygota</taxon>
        <taxon>Neoptera</taxon>
        <taxon>Paraneoptera</taxon>
        <taxon>Hemiptera</taxon>
        <taxon>Heteroptera</taxon>
        <taxon>Panheteroptera</taxon>
        <taxon>Nepomorpha</taxon>
        <taxon>Nepidae</taxon>
        <taxon>Ranatrinae</taxon>
        <taxon>Ranatra</taxon>
    </lineage>
</organism>
<dbReference type="AlphaFoldDB" id="A0ABD0YTL8"/>
<gene>
    <name evidence="12" type="ORF">AAG570_011874</name>
</gene>
<dbReference type="PROSITE" id="PS50920">
    <property type="entry name" value="SOLCAR"/>
    <property type="match status" value="3"/>
</dbReference>
<keyword evidence="4 10" id="KW-0812">Transmembrane</keyword>
<keyword evidence="3 11" id="KW-0813">Transport</keyword>
<evidence type="ECO:0000313" key="12">
    <source>
        <dbReference type="EMBL" id="KAL1130632.1"/>
    </source>
</evidence>
<evidence type="ECO:0000256" key="4">
    <source>
        <dbReference type="ARBA" id="ARBA00022692"/>
    </source>
</evidence>
<accession>A0ABD0YTL8</accession>
<evidence type="ECO:0000256" key="7">
    <source>
        <dbReference type="ARBA" id="ARBA00022989"/>
    </source>
</evidence>
<protein>
    <recommendedName>
        <fullName evidence="14">Mitochondrial uncoupling protein 4</fullName>
    </recommendedName>
</protein>
<evidence type="ECO:0000256" key="5">
    <source>
        <dbReference type="ARBA" id="ARBA00022737"/>
    </source>
</evidence>
<sequence>MVKTAIGIVNEEGVFKLWQGITPAIYRHIVYSGIRFVTYEQLRENVLKKNDDGSFPLWKSAIAGVTAGAVAQYIASPTDLVKVHLQMEGKRRLLGQPPRVMGTSHAFKKILTEGGIRGLWKGAVPNMQRAALVNLGDLTAYDTAKQFILSETSLPDNYIVHTLSSICAGFVAAIMGTPADVIKTRVMNQPTDNKGRGLLYKSSIDCLISTVKNEGFLALYKGFFPVWIRMAPWSLTFWLSFEQIRKFVGASSF</sequence>
<dbReference type="PANTHER" id="PTHR45618">
    <property type="entry name" value="MITOCHONDRIAL DICARBOXYLATE CARRIER-RELATED"/>
    <property type="match status" value="1"/>
</dbReference>
<dbReference type="GO" id="GO:0005743">
    <property type="term" value="C:mitochondrial inner membrane"/>
    <property type="evidence" value="ECO:0007669"/>
    <property type="project" value="UniProtKB-SubCell"/>
</dbReference>
<evidence type="ECO:0000256" key="10">
    <source>
        <dbReference type="PROSITE-ProRule" id="PRU00282"/>
    </source>
</evidence>
<name>A0ABD0YTL8_9HEMI</name>
<comment type="similarity">
    <text evidence="2 11">Belongs to the mitochondrial carrier (TC 2.A.29) family.</text>
</comment>
<keyword evidence="9 10" id="KW-0472">Membrane</keyword>
<comment type="subcellular location">
    <subcellularLocation>
        <location evidence="1">Mitochondrion inner membrane</location>
        <topology evidence="1">Multi-pass membrane protein</topology>
    </subcellularLocation>
</comment>
<keyword evidence="6" id="KW-0999">Mitochondrion inner membrane</keyword>
<keyword evidence="13" id="KW-1185">Reference proteome</keyword>
<feature type="repeat" description="Solcar" evidence="10">
    <location>
        <begin position="55"/>
        <end position="147"/>
    </location>
</feature>
<feature type="repeat" description="Solcar" evidence="10">
    <location>
        <begin position="1"/>
        <end position="45"/>
    </location>
</feature>
<dbReference type="Gene3D" id="1.50.40.10">
    <property type="entry name" value="Mitochondrial carrier domain"/>
    <property type="match status" value="1"/>
</dbReference>
<reference evidence="12 13" key="1">
    <citation type="submission" date="2024-07" db="EMBL/GenBank/DDBJ databases">
        <title>Chromosome-level genome assembly of the water stick insect Ranatra chinensis (Heteroptera: Nepidae).</title>
        <authorList>
            <person name="Liu X."/>
        </authorList>
    </citation>
    <scope>NUCLEOTIDE SEQUENCE [LARGE SCALE GENOMIC DNA]</scope>
    <source>
        <strain evidence="12">Cailab_2021Rc</strain>
        <tissue evidence="12">Muscle</tissue>
    </source>
</reference>
<evidence type="ECO:0000256" key="3">
    <source>
        <dbReference type="ARBA" id="ARBA00022448"/>
    </source>
</evidence>
<dbReference type="InterPro" id="IPR002067">
    <property type="entry name" value="MCP"/>
</dbReference>
<evidence type="ECO:0000313" key="13">
    <source>
        <dbReference type="Proteomes" id="UP001558652"/>
    </source>
</evidence>
<dbReference type="InterPro" id="IPR018108">
    <property type="entry name" value="MCP_transmembrane"/>
</dbReference>
<feature type="repeat" description="Solcar" evidence="10">
    <location>
        <begin position="156"/>
        <end position="247"/>
    </location>
</feature>